<name>A0A432Y6R5_9GAMM</name>
<protein>
    <recommendedName>
        <fullName evidence="2">Anti sigma-E protein RseA N-terminal domain-containing protein</fullName>
    </recommendedName>
</protein>
<evidence type="ECO:0000256" key="1">
    <source>
        <dbReference type="SAM" id="Phobius"/>
    </source>
</evidence>
<keyword evidence="1" id="KW-1133">Transmembrane helix</keyword>
<dbReference type="Proteomes" id="UP000287649">
    <property type="component" value="Unassembled WGS sequence"/>
</dbReference>
<accession>A0A432Y6R5</accession>
<keyword evidence="1" id="KW-0812">Transmembrane</keyword>
<dbReference type="AlphaFoldDB" id="A0A432Y6R5"/>
<sequence>MSINTEKLSAFFDNELPAEEMEEVRQLLTQDENAAARLAALVMVDERLRQHTDQQSQTPVPDKITQMLTEDDEPARVVSGPWQTMRQFAQRQVALAASVAMVIGISAGMWFNDHAMSTAGSQLAQAIDQVLENKASGHTYTLNTAVAMTPQLTFKNHMGDYCRHYELNNEQAGYTTTAIHCRSDGSWKPVAEAISYTNPVSGSYTTASGQQMLDTVLDAVMATAPFSKATEDAALNSHWRVDAPATEANEAAMEE</sequence>
<dbReference type="InterPro" id="IPR005572">
    <property type="entry name" value="Anti-sigma_E_RseA_N"/>
</dbReference>
<dbReference type="EMBL" id="PIPX01000001">
    <property type="protein sequence ID" value="RUO56675.1"/>
    <property type="molecule type" value="Genomic_DNA"/>
</dbReference>
<feature type="transmembrane region" description="Helical" evidence="1">
    <location>
        <begin position="93"/>
        <end position="111"/>
    </location>
</feature>
<dbReference type="OrthoDB" id="5588054at2"/>
<evidence type="ECO:0000313" key="4">
    <source>
        <dbReference type="Proteomes" id="UP000287649"/>
    </source>
</evidence>
<reference evidence="4" key="1">
    <citation type="journal article" date="2018" name="Front. Microbiol.">
        <title>Genome-Based Analysis Reveals the Taxonomy and Diversity of the Family Idiomarinaceae.</title>
        <authorList>
            <person name="Liu Y."/>
            <person name="Lai Q."/>
            <person name="Shao Z."/>
        </authorList>
    </citation>
    <scope>NUCLEOTIDE SEQUENCE [LARGE SCALE GENOMIC DNA]</scope>
    <source>
        <strain evidence="4">PO-M2</strain>
    </source>
</reference>
<dbReference type="Pfam" id="PF03872">
    <property type="entry name" value="RseA_N"/>
    <property type="match status" value="1"/>
</dbReference>
<evidence type="ECO:0000259" key="2">
    <source>
        <dbReference type="Pfam" id="PF03872"/>
    </source>
</evidence>
<dbReference type="GO" id="GO:0016989">
    <property type="term" value="F:sigma factor antagonist activity"/>
    <property type="evidence" value="ECO:0007669"/>
    <property type="project" value="InterPro"/>
</dbReference>
<dbReference type="RefSeq" id="WP_126772110.1">
    <property type="nucleotide sequence ID" value="NZ_PIPX01000001.1"/>
</dbReference>
<organism evidence="3 4">
    <name type="scientific">Pseudidiomarina homiensis</name>
    <dbReference type="NCBI Taxonomy" id="364198"/>
    <lineage>
        <taxon>Bacteria</taxon>
        <taxon>Pseudomonadati</taxon>
        <taxon>Pseudomonadota</taxon>
        <taxon>Gammaproteobacteria</taxon>
        <taxon>Alteromonadales</taxon>
        <taxon>Idiomarinaceae</taxon>
        <taxon>Pseudidiomarina</taxon>
    </lineage>
</organism>
<gene>
    <name evidence="3" type="ORF">CWI70_08070</name>
</gene>
<comment type="caution">
    <text evidence="3">The sequence shown here is derived from an EMBL/GenBank/DDBJ whole genome shotgun (WGS) entry which is preliminary data.</text>
</comment>
<evidence type="ECO:0000313" key="3">
    <source>
        <dbReference type="EMBL" id="RUO56675.1"/>
    </source>
</evidence>
<feature type="domain" description="Anti sigma-E protein RseA N-terminal" evidence="2">
    <location>
        <begin position="5"/>
        <end position="79"/>
    </location>
</feature>
<proteinExistence type="predicted"/>
<keyword evidence="4" id="KW-1185">Reference proteome</keyword>
<keyword evidence="1" id="KW-0472">Membrane</keyword>